<name>A0A916JFJ2_9BACT</name>
<feature type="transmembrane region" description="Helical" evidence="1">
    <location>
        <begin position="87"/>
        <end position="107"/>
    </location>
</feature>
<dbReference type="GO" id="GO:0016020">
    <property type="term" value="C:membrane"/>
    <property type="evidence" value="ECO:0007669"/>
    <property type="project" value="InterPro"/>
</dbReference>
<dbReference type="InterPro" id="IPR036890">
    <property type="entry name" value="HATPase_C_sf"/>
</dbReference>
<dbReference type="PANTHER" id="PTHR34220:SF7">
    <property type="entry name" value="SENSOR HISTIDINE KINASE YPDA"/>
    <property type="match status" value="1"/>
</dbReference>
<sequence>MTAFTPNNFDGHWFFRYKLYHIPFWCAYQYLWWVIAIGNPVKAAESILLTAFSVKFLFYLAFQILAVCFNLYYLIPRYLEKGRFWQYGVFLALTVIAASWLIVPGYYLVSAVAGKTMDQLYGSTNCFYFFISNAFPSTLASMTLAMSIKLTKNWIQTQRRQVLLEKENLETELKFLKYQFNPHFLFNTINSIFFLIHKNPDMASASLAKFSEILRHQLYESNDQQIPLDKEIAYLENFIELEKLRQNKNVEVVFNAPDNGAHLGIAPFILMNFVENAFKHVSKHTDKPNWIKMAIRLNDTDLDFSIANSASATAHHEVISYGGIGIRNVQRRLDLVYPGRYELNIQSYPERFEVDLHLNLSKLEAPQFLEKISGNNKARIPC</sequence>
<feature type="transmembrane region" description="Helical" evidence="1">
    <location>
        <begin position="127"/>
        <end position="150"/>
    </location>
</feature>
<dbReference type="AlphaFoldDB" id="A0A916JFJ2"/>
<gene>
    <name evidence="3" type="ORF">DYBT9275_03133</name>
</gene>
<evidence type="ECO:0000313" key="4">
    <source>
        <dbReference type="Proteomes" id="UP000680038"/>
    </source>
</evidence>
<comment type="caution">
    <text evidence="3">The sequence shown here is derived from an EMBL/GenBank/DDBJ whole genome shotgun (WGS) entry which is preliminary data.</text>
</comment>
<protein>
    <recommendedName>
        <fullName evidence="2">Signal transduction histidine kinase internal region domain-containing protein</fullName>
    </recommendedName>
</protein>
<keyword evidence="1" id="KW-1133">Transmembrane helix</keyword>
<dbReference type="EMBL" id="CAJRAF010000002">
    <property type="protein sequence ID" value="CAG5003352.1"/>
    <property type="molecule type" value="Genomic_DNA"/>
</dbReference>
<dbReference type="SUPFAM" id="SSF55874">
    <property type="entry name" value="ATPase domain of HSP90 chaperone/DNA topoisomerase II/histidine kinase"/>
    <property type="match status" value="1"/>
</dbReference>
<evidence type="ECO:0000313" key="3">
    <source>
        <dbReference type="EMBL" id="CAG5003352.1"/>
    </source>
</evidence>
<evidence type="ECO:0000259" key="2">
    <source>
        <dbReference type="Pfam" id="PF06580"/>
    </source>
</evidence>
<dbReference type="InterPro" id="IPR050640">
    <property type="entry name" value="Bact_2-comp_sensor_kinase"/>
</dbReference>
<keyword evidence="1" id="KW-0472">Membrane</keyword>
<accession>A0A916JFJ2</accession>
<reference evidence="3" key="1">
    <citation type="submission" date="2021-04" db="EMBL/GenBank/DDBJ databases">
        <authorList>
            <person name="Rodrigo-Torres L."/>
            <person name="Arahal R. D."/>
            <person name="Lucena T."/>
        </authorList>
    </citation>
    <scope>NUCLEOTIDE SEQUENCE</scope>
    <source>
        <strain evidence="3">CECT 9275</strain>
    </source>
</reference>
<keyword evidence="1" id="KW-0812">Transmembrane</keyword>
<dbReference type="GO" id="GO:0000155">
    <property type="term" value="F:phosphorelay sensor kinase activity"/>
    <property type="evidence" value="ECO:0007669"/>
    <property type="project" value="InterPro"/>
</dbReference>
<dbReference type="RefSeq" id="WP_215239673.1">
    <property type="nucleotide sequence ID" value="NZ_CAJRAF010000002.1"/>
</dbReference>
<keyword evidence="4" id="KW-1185">Reference proteome</keyword>
<organism evidence="3 4">
    <name type="scientific">Dyadobacter helix</name>
    <dbReference type="NCBI Taxonomy" id="2822344"/>
    <lineage>
        <taxon>Bacteria</taxon>
        <taxon>Pseudomonadati</taxon>
        <taxon>Bacteroidota</taxon>
        <taxon>Cytophagia</taxon>
        <taxon>Cytophagales</taxon>
        <taxon>Spirosomataceae</taxon>
        <taxon>Dyadobacter</taxon>
    </lineage>
</organism>
<dbReference type="PANTHER" id="PTHR34220">
    <property type="entry name" value="SENSOR HISTIDINE KINASE YPDA"/>
    <property type="match status" value="1"/>
</dbReference>
<dbReference type="Pfam" id="PF06580">
    <property type="entry name" value="His_kinase"/>
    <property type="match status" value="1"/>
</dbReference>
<dbReference type="Gene3D" id="3.30.565.10">
    <property type="entry name" value="Histidine kinase-like ATPase, C-terminal domain"/>
    <property type="match status" value="1"/>
</dbReference>
<dbReference type="Proteomes" id="UP000680038">
    <property type="component" value="Unassembled WGS sequence"/>
</dbReference>
<dbReference type="InterPro" id="IPR010559">
    <property type="entry name" value="Sig_transdc_His_kin_internal"/>
</dbReference>
<feature type="domain" description="Signal transduction histidine kinase internal region" evidence="2">
    <location>
        <begin position="171"/>
        <end position="248"/>
    </location>
</feature>
<feature type="transmembrane region" description="Helical" evidence="1">
    <location>
        <begin position="56"/>
        <end position="75"/>
    </location>
</feature>
<proteinExistence type="predicted"/>
<evidence type="ECO:0000256" key="1">
    <source>
        <dbReference type="SAM" id="Phobius"/>
    </source>
</evidence>